<evidence type="ECO:0000313" key="2">
    <source>
        <dbReference type="EMBL" id="KAF2681335.1"/>
    </source>
</evidence>
<sequence length="156" mass="17696">MDPARLGWAHLITRCATLLTVHVAFTIAVFLSIYYSYSSPFLYGALCWEAIADNAVILLIITKFRNGIGGFAIFAFLWEVLGLVGLLAAYQNTQSAASGDRMWWTYEGRDWEQRKFYVRAFWLVVILGLVLRSAAVLVCLIDSRKTLLRLAARRRV</sequence>
<accession>A0A6G1IT47</accession>
<feature type="transmembrane region" description="Helical" evidence="1">
    <location>
        <begin position="41"/>
        <end position="61"/>
    </location>
</feature>
<dbReference type="Proteomes" id="UP000799291">
    <property type="component" value="Unassembled WGS sequence"/>
</dbReference>
<dbReference type="EMBL" id="MU005592">
    <property type="protein sequence ID" value="KAF2681335.1"/>
    <property type="molecule type" value="Genomic_DNA"/>
</dbReference>
<feature type="transmembrane region" description="Helical" evidence="1">
    <location>
        <begin position="120"/>
        <end position="141"/>
    </location>
</feature>
<gene>
    <name evidence="2" type="ORF">K458DRAFT_433806</name>
</gene>
<feature type="transmembrane region" description="Helical" evidence="1">
    <location>
        <begin position="68"/>
        <end position="90"/>
    </location>
</feature>
<keyword evidence="3" id="KW-1185">Reference proteome</keyword>
<proteinExistence type="predicted"/>
<protein>
    <submittedName>
        <fullName evidence="2">Uncharacterized protein</fullName>
    </submittedName>
</protein>
<feature type="transmembrane region" description="Helical" evidence="1">
    <location>
        <begin position="12"/>
        <end position="35"/>
    </location>
</feature>
<dbReference type="AlphaFoldDB" id="A0A6G1IT47"/>
<evidence type="ECO:0000313" key="3">
    <source>
        <dbReference type="Proteomes" id="UP000799291"/>
    </source>
</evidence>
<evidence type="ECO:0000256" key="1">
    <source>
        <dbReference type="SAM" id="Phobius"/>
    </source>
</evidence>
<keyword evidence="1" id="KW-0812">Transmembrane</keyword>
<reference evidence="2" key="1">
    <citation type="journal article" date="2020" name="Stud. Mycol.">
        <title>101 Dothideomycetes genomes: a test case for predicting lifestyles and emergence of pathogens.</title>
        <authorList>
            <person name="Haridas S."/>
            <person name="Albert R."/>
            <person name="Binder M."/>
            <person name="Bloem J."/>
            <person name="Labutti K."/>
            <person name="Salamov A."/>
            <person name="Andreopoulos B."/>
            <person name="Baker S."/>
            <person name="Barry K."/>
            <person name="Bills G."/>
            <person name="Bluhm B."/>
            <person name="Cannon C."/>
            <person name="Castanera R."/>
            <person name="Culley D."/>
            <person name="Daum C."/>
            <person name="Ezra D."/>
            <person name="Gonzalez J."/>
            <person name="Henrissat B."/>
            <person name="Kuo A."/>
            <person name="Liang C."/>
            <person name="Lipzen A."/>
            <person name="Lutzoni F."/>
            <person name="Magnuson J."/>
            <person name="Mondo S."/>
            <person name="Nolan M."/>
            <person name="Ohm R."/>
            <person name="Pangilinan J."/>
            <person name="Park H.-J."/>
            <person name="Ramirez L."/>
            <person name="Alfaro M."/>
            <person name="Sun H."/>
            <person name="Tritt A."/>
            <person name="Yoshinaga Y."/>
            <person name="Zwiers L.-H."/>
            <person name="Turgeon B."/>
            <person name="Goodwin S."/>
            <person name="Spatafora J."/>
            <person name="Crous P."/>
            <person name="Grigoriev I."/>
        </authorList>
    </citation>
    <scope>NUCLEOTIDE SEQUENCE</scope>
    <source>
        <strain evidence="2">CBS 122367</strain>
    </source>
</reference>
<keyword evidence="1" id="KW-1133">Transmembrane helix</keyword>
<organism evidence="2 3">
    <name type="scientific">Lentithecium fluviatile CBS 122367</name>
    <dbReference type="NCBI Taxonomy" id="1168545"/>
    <lineage>
        <taxon>Eukaryota</taxon>
        <taxon>Fungi</taxon>
        <taxon>Dikarya</taxon>
        <taxon>Ascomycota</taxon>
        <taxon>Pezizomycotina</taxon>
        <taxon>Dothideomycetes</taxon>
        <taxon>Pleosporomycetidae</taxon>
        <taxon>Pleosporales</taxon>
        <taxon>Massarineae</taxon>
        <taxon>Lentitheciaceae</taxon>
        <taxon>Lentithecium</taxon>
    </lineage>
</organism>
<keyword evidence="1" id="KW-0472">Membrane</keyword>
<name>A0A6G1IT47_9PLEO</name>